<accession>A0ABS1DEM4</accession>
<gene>
    <name evidence="8" type="ORF">CKO28_10125</name>
</gene>
<keyword evidence="6" id="KW-0472">Membrane</keyword>
<comment type="caution">
    <text evidence="8">The sequence shown here is derived from an EMBL/GenBank/DDBJ whole genome shotgun (WGS) entry which is preliminary data.</text>
</comment>
<dbReference type="Gene3D" id="2.40.160.60">
    <property type="entry name" value="Outer membrane protein transport protein (OMPP1/FadL/TodX)"/>
    <property type="match status" value="1"/>
</dbReference>
<evidence type="ECO:0000256" key="1">
    <source>
        <dbReference type="ARBA" id="ARBA00004571"/>
    </source>
</evidence>
<dbReference type="Proteomes" id="UP001296873">
    <property type="component" value="Unassembled WGS sequence"/>
</dbReference>
<evidence type="ECO:0000313" key="8">
    <source>
        <dbReference type="EMBL" id="MBK1668391.1"/>
    </source>
</evidence>
<protein>
    <recommendedName>
        <fullName evidence="10">Aromatic hydrocarbon degradation protein</fullName>
    </recommendedName>
</protein>
<keyword evidence="5" id="KW-0732">Signal</keyword>
<comment type="similarity">
    <text evidence="2">Belongs to the OmpP1/FadL family.</text>
</comment>
<dbReference type="PANTHER" id="PTHR35093">
    <property type="entry name" value="OUTER MEMBRANE PROTEIN NMB0088-RELATED"/>
    <property type="match status" value="1"/>
</dbReference>
<evidence type="ECO:0000256" key="6">
    <source>
        <dbReference type="ARBA" id="ARBA00023136"/>
    </source>
</evidence>
<keyword evidence="3" id="KW-1134">Transmembrane beta strand</keyword>
<dbReference type="EMBL" id="NRRL01000022">
    <property type="protein sequence ID" value="MBK1668391.1"/>
    <property type="molecule type" value="Genomic_DNA"/>
</dbReference>
<organism evidence="8 9">
    <name type="scientific">Rhodovibrio sodomensis</name>
    <dbReference type="NCBI Taxonomy" id="1088"/>
    <lineage>
        <taxon>Bacteria</taxon>
        <taxon>Pseudomonadati</taxon>
        <taxon>Pseudomonadota</taxon>
        <taxon>Alphaproteobacteria</taxon>
        <taxon>Rhodospirillales</taxon>
        <taxon>Rhodovibrionaceae</taxon>
        <taxon>Rhodovibrio</taxon>
    </lineage>
</organism>
<proteinExistence type="inferred from homology"/>
<sequence length="450" mass="47531">MPAERARGEIRLFFEAKLQALRRDQNSARVVVFSIAAIFALGAANPAAAGGYQLRQHGAGAQATAIAGATAGAHGLENLFFNPAVAGLSERPEAALSATLIAPASEITGAQGSISATNVGGSTRLDDAMPNPVVPAFYAAAPLDAEVAGGGVSLGFSASAPFGLETDYGRDWQGRYHAVGTEVVTFNLNPMLAYRASDTLTLGAGVQAQYFRGVLSNAVALSGGSDGFVEVDADDWAFGFNVGALWTPVAGTRLGLAYRSAVDHSLDGQADFSAGVPFADTGARADITTPRSVTLGISQALNDRWTLLGEAQWTDWSTFDQLVVAFDNPGQDPDVTRQDWHDGWFASVGARYRASDALSVSAGAAYDWSPVPDDTLTPRIPDADRAWLSLGLDWTPEDWLRLKLGYAHLFMPARTIELQQGDPGNDRRGDLTATTDTDVDIVSVTFALRF</sequence>
<name>A0ABS1DEM4_9PROT</name>
<evidence type="ECO:0000313" key="9">
    <source>
        <dbReference type="Proteomes" id="UP001296873"/>
    </source>
</evidence>
<evidence type="ECO:0000256" key="7">
    <source>
        <dbReference type="ARBA" id="ARBA00023237"/>
    </source>
</evidence>
<evidence type="ECO:0000256" key="5">
    <source>
        <dbReference type="ARBA" id="ARBA00022729"/>
    </source>
</evidence>
<evidence type="ECO:0000256" key="4">
    <source>
        <dbReference type="ARBA" id="ARBA00022692"/>
    </source>
</evidence>
<evidence type="ECO:0000256" key="2">
    <source>
        <dbReference type="ARBA" id="ARBA00008163"/>
    </source>
</evidence>
<reference evidence="8 9" key="1">
    <citation type="journal article" date="2020" name="Microorganisms">
        <title>Osmotic Adaptation and Compatible Solute Biosynthesis of Phototrophic Bacteria as Revealed from Genome Analyses.</title>
        <authorList>
            <person name="Imhoff J.F."/>
            <person name="Rahn T."/>
            <person name="Kunzel S."/>
            <person name="Keller A."/>
            <person name="Neulinger S.C."/>
        </authorList>
    </citation>
    <scope>NUCLEOTIDE SEQUENCE [LARGE SCALE GENOMIC DNA]</scope>
    <source>
        <strain evidence="8 9">DSM 9895</strain>
    </source>
</reference>
<dbReference type="PANTHER" id="PTHR35093:SF3">
    <property type="entry name" value="LONG-CHAIN FATTY ACID TRANSPORT PROTEIN"/>
    <property type="match status" value="1"/>
</dbReference>
<evidence type="ECO:0000256" key="3">
    <source>
        <dbReference type="ARBA" id="ARBA00022452"/>
    </source>
</evidence>
<dbReference type="Pfam" id="PF03349">
    <property type="entry name" value="Toluene_X"/>
    <property type="match status" value="1"/>
</dbReference>
<keyword evidence="9" id="KW-1185">Reference proteome</keyword>
<dbReference type="InterPro" id="IPR005017">
    <property type="entry name" value="OMPP1/FadL/TodX"/>
</dbReference>
<keyword evidence="4" id="KW-0812">Transmembrane</keyword>
<evidence type="ECO:0008006" key="10">
    <source>
        <dbReference type="Google" id="ProtNLM"/>
    </source>
</evidence>
<keyword evidence="7" id="KW-0998">Cell outer membrane</keyword>
<comment type="subcellular location">
    <subcellularLocation>
        <location evidence="1">Cell outer membrane</location>
        <topology evidence="1">Multi-pass membrane protein</topology>
    </subcellularLocation>
</comment>
<dbReference type="SUPFAM" id="SSF56935">
    <property type="entry name" value="Porins"/>
    <property type="match status" value="1"/>
</dbReference>